<evidence type="ECO:0000313" key="2">
    <source>
        <dbReference type="EMBL" id="CAA9537597.1"/>
    </source>
</evidence>
<evidence type="ECO:0000256" key="1">
    <source>
        <dbReference type="SAM" id="MobiDB-lite"/>
    </source>
</evidence>
<dbReference type="AlphaFoldDB" id="A0A6J4U0K3"/>
<organism evidence="2">
    <name type="scientific">uncultured Thermomicrobiales bacterium</name>
    <dbReference type="NCBI Taxonomy" id="1645740"/>
    <lineage>
        <taxon>Bacteria</taxon>
        <taxon>Pseudomonadati</taxon>
        <taxon>Thermomicrobiota</taxon>
        <taxon>Thermomicrobia</taxon>
        <taxon>Thermomicrobiales</taxon>
        <taxon>environmental samples</taxon>
    </lineage>
</organism>
<gene>
    <name evidence="2" type="ORF">AVDCRST_MAG59-472</name>
</gene>
<sequence>MCVVSPAPIATTVSATGVRRSTVSSGLPTNQSFSISPANAALPPGA</sequence>
<accession>A0A6J4U0K3</accession>
<dbReference type="EMBL" id="CADCWF010000020">
    <property type="protein sequence ID" value="CAA9537597.1"/>
    <property type="molecule type" value="Genomic_DNA"/>
</dbReference>
<feature type="compositionally biased region" description="Polar residues" evidence="1">
    <location>
        <begin position="22"/>
        <end position="37"/>
    </location>
</feature>
<protein>
    <submittedName>
        <fullName evidence="2">Uncharacterized protein</fullName>
    </submittedName>
</protein>
<reference evidence="2" key="1">
    <citation type="submission" date="2020-02" db="EMBL/GenBank/DDBJ databases">
        <authorList>
            <person name="Meier V. D."/>
        </authorList>
    </citation>
    <scope>NUCLEOTIDE SEQUENCE</scope>
    <source>
        <strain evidence="2">AVDCRST_MAG59</strain>
    </source>
</reference>
<proteinExistence type="predicted"/>
<feature type="region of interest" description="Disordered" evidence="1">
    <location>
        <begin position="22"/>
        <end position="46"/>
    </location>
</feature>
<name>A0A6J4U0K3_9BACT</name>